<sequence length="88" mass="10105">MTSETNEFVRQLLNQMQEEMTKEYFKQESTTSPERLKVLEADAKMRLCTVHHLAPENVDVSGHETSPGTYTFTVTERIPVITFTIPTN</sequence>
<reference evidence="1" key="1">
    <citation type="submission" date="2021-02" db="EMBL/GenBank/DDBJ databases">
        <title>Infant gut strain persistence is associated with maternal origin, phylogeny, and functional potential including surface adhesion and iron acquisition.</title>
        <authorList>
            <person name="Lou Y.C."/>
        </authorList>
    </citation>
    <scope>NUCLEOTIDE SEQUENCE</scope>
    <source>
        <strain evidence="1">L2_039_000G1_dasL2_039_000G1_maxbin2.maxbin.077</strain>
    </source>
</reference>
<protein>
    <submittedName>
        <fullName evidence="1">Uncharacterized protein</fullName>
    </submittedName>
</protein>
<proteinExistence type="predicted"/>
<name>A0A9E1DS70_9FIRM</name>
<gene>
    <name evidence="1" type="ORF">KH315_00790</name>
</gene>
<comment type="caution">
    <text evidence="1">The sequence shown here is derived from an EMBL/GenBank/DDBJ whole genome shotgun (WGS) entry which is preliminary data.</text>
</comment>
<dbReference type="Proteomes" id="UP000811365">
    <property type="component" value="Unassembled WGS sequence"/>
</dbReference>
<evidence type="ECO:0000313" key="2">
    <source>
        <dbReference type="Proteomes" id="UP000811365"/>
    </source>
</evidence>
<accession>A0A9E1DS70</accession>
<dbReference type="AlphaFoldDB" id="A0A9E1DS70"/>
<evidence type="ECO:0000313" key="1">
    <source>
        <dbReference type="EMBL" id="MBS6620702.1"/>
    </source>
</evidence>
<dbReference type="EMBL" id="JAGZYH010000001">
    <property type="protein sequence ID" value="MBS6620702.1"/>
    <property type="molecule type" value="Genomic_DNA"/>
</dbReference>
<organism evidence="1 2">
    <name type="scientific">Faecalibacterium prausnitzii</name>
    <dbReference type="NCBI Taxonomy" id="853"/>
    <lineage>
        <taxon>Bacteria</taxon>
        <taxon>Bacillati</taxon>
        <taxon>Bacillota</taxon>
        <taxon>Clostridia</taxon>
        <taxon>Eubacteriales</taxon>
        <taxon>Oscillospiraceae</taxon>
        <taxon>Faecalibacterium</taxon>
    </lineage>
</organism>